<proteinExistence type="predicted"/>
<evidence type="ECO:0000256" key="1">
    <source>
        <dbReference type="SAM" id="MobiDB-lite"/>
    </source>
</evidence>
<dbReference type="Proteomes" id="UP000060513">
    <property type="component" value="Chromosome"/>
</dbReference>
<dbReference type="AlphaFoldDB" id="A0A0M5IXG3"/>
<dbReference type="GeneID" id="97232749"/>
<dbReference type="OrthoDB" id="530515at2"/>
<dbReference type="PATRIC" id="fig|38300.4.peg.6488"/>
<feature type="region of interest" description="Disordered" evidence="1">
    <location>
        <begin position="124"/>
        <end position="157"/>
    </location>
</feature>
<feature type="compositionally biased region" description="Pro residues" evidence="1">
    <location>
        <begin position="148"/>
        <end position="157"/>
    </location>
</feature>
<evidence type="ECO:0000313" key="2">
    <source>
        <dbReference type="EMBL" id="ALC24506.1"/>
    </source>
</evidence>
<name>A0A0M5IXG3_STRPR</name>
<gene>
    <name evidence="2" type="ORF">SPRI_6200</name>
</gene>
<reference evidence="2 3" key="1">
    <citation type="submission" date="2015-08" db="EMBL/GenBank/DDBJ databases">
        <title>Genome sequence of the pristinamycin over-producing bacterium Streptomyces pristinaespiralis HCCB10218.</title>
        <authorList>
            <person name="Tian J."/>
            <person name="Yang J."/>
            <person name="Li L."/>
            <person name="Ruan L."/>
            <person name="Wei W."/>
            <person name="Zheng G."/>
            <person name="Wei Z."/>
            <person name="Yang S."/>
            <person name="Ge M."/>
            <person name="Jiang W."/>
            <person name="Lu Y."/>
        </authorList>
    </citation>
    <scope>NUCLEOTIDE SEQUENCE [LARGE SCALE GENOMIC DNA]</scope>
    <source>
        <strain evidence="2 3">HCCB 10218</strain>
    </source>
</reference>
<dbReference type="EMBL" id="CP011340">
    <property type="protein sequence ID" value="ALC24506.1"/>
    <property type="molecule type" value="Genomic_DNA"/>
</dbReference>
<organism evidence="2">
    <name type="scientific">Streptomyces pristinaespiralis</name>
    <dbReference type="NCBI Taxonomy" id="38300"/>
    <lineage>
        <taxon>Bacteria</taxon>
        <taxon>Bacillati</taxon>
        <taxon>Actinomycetota</taxon>
        <taxon>Actinomycetes</taxon>
        <taxon>Kitasatosporales</taxon>
        <taxon>Streptomycetaceae</taxon>
        <taxon>Streptomyces</taxon>
    </lineage>
</organism>
<evidence type="ECO:0000313" key="3">
    <source>
        <dbReference type="Proteomes" id="UP000060513"/>
    </source>
</evidence>
<protein>
    <submittedName>
        <fullName evidence="2">Uncharacterized protein</fullName>
    </submittedName>
</protein>
<sequence length="157" mass="17267">MARLAVRGEELIVELTWWEKITARHSDVRVPLAAVEKVTVERDWRRALRGEPSRGVWIGDLLQLGVREQADVRDFVAIRPRRGPVARVDLRPEASPFARIAVSDRVPQTTADGIRTAVSHHLLTAAGPRGADPGPVPRRRPAWLPGRSPAPAPPAGI</sequence>
<dbReference type="RefSeq" id="WP_053557536.1">
    <property type="nucleotide sequence ID" value="NZ_CP011340.1"/>
</dbReference>
<dbReference type="KEGG" id="spri:SPRI_6200"/>
<accession>A0A0M5IXG3</accession>